<comment type="subcellular location">
    <subcellularLocation>
        <location evidence="1 5">Cytoplasm</location>
    </subcellularLocation>
</comment>
<feature type="compositionally biased region" description="Basic and acidic residues" evidence="6">
    <location>
        <begin position="154"/>
        <end position="171"/>
    </location>
</feature>
<dbReference type="Pfam" id="PF02814">
    <property type="entry name" value="UreE_N"/>
    <property type="match status" value="1"/>
</dbReference>
<gene>
    <name evidence="5" type="primary">ureE</name>
    <name evidence="8" type="ORF">J2X20_004068</name>
</gene>
<comment type="caution">
    <text evidence="8">The sequence shown here is derived from an EMBL/GenBank/DDBJ whole genome shotgun (WGS) entry which is preliminary data.</text>
</comment>
<evidence type="ECO:0000256" key="4">
    <source>
        <dbReference type="ARBA" id="ARBA00023186"/>
    </source>
</evidence>
<evidence type="ECO:0000256" key="1">
    <source>
        <dbReference type="ARBA" id="ARBA00004496"/>
    </source>
</evidence>
<sequence>MIHATKRIARGAGLAAVLVKRAPTLELDWDARSRSRFSATDSSGREIGVVLPRGTSLRGGDVLVAEDGSLLRVIAAAQPVLQVRHCAEHGSAFDLLRAAYHLGNRHVPLELQPDLLQFEPDPVLADMLRRQHLIVTEAQAAFEPEGGAYGEGAGHGHHDHGHDHGHSHDHAAAPAPARKPLAIPVKAHEAVHVHGPDCNHDHDHGHGHAAHGEPGHVHGPGCGHDHKH</sequence>
<dbReference type="NCBIfam" id="NF009762">
    <property type="entry name" value="PRK13263.1"/>
    <property type="match status" value="1"/>
</dbReference>
<dbReference type="NCBIfam" id="NF009751">
    <property type="entry name" value="PRK13261.1-1"/>
    <property type="match status" value="1"/>
</dbReference>
<dbReference type="Proteomes" id="UP001180453">
    <property type="component" value="Unassembled WGS sequence"/>
</dbReference>
<feature type="compositionally biased region" description="Basic and acidic residues" evidence="6">
    <location>
        <begin position="193"/>
        <end position="216"/>
    </location>
</feature>
<dbReference type="HAMAP" id="MF_00822">
    <property type="entry name" value="UreE"/>
    <property type="match status" value="1"/>
</dbReference>
<reference evidence="8 9" key="1">
    <citation type="submission" date="2023-07" db="EMBL/GenBank/DDBJ databases">
        <title>Sorghum-associated microbial communities from plants grown in Nebraska, USA.</title>
        <authorList>
            <person name="Schachtman D."/>
        </authorList>
    </citation>
    <scope>NUCLEOTIDE SEQUENCE [LARGE SCALE GENOMIC DNA]</scope>
    <source>
        <strain evidence="8 9">BE314</strain>
    </source>
</reference>
<protein>
    <recommendedName>
        <fullName evidence="5">Urease accessory protein UreE</fullName>
    </recommendedName>
</protein>
<accession>A0ABU1YT41</accession>
<feature type="region of interest" description="Disordered" evidence="6">
    <location>
        <begin position="193"/>
        <end position="228"/>
    </location>
</feature>
<dbReference type="RefSeq" id="WP_310268562.1">
    <property type="nucleotide sequence ID" value="NZ_JAVDXU010000003.1"/>
</dbReference>
<dbReference type="Pfam" id="PF05194">
    <property type="entry name" value="UreE_C"/>
    <property type="match status" value="1"/>
</dbReference>
<dbReference type="InterPro" id="IPR004029">
    <property type="entry name" value="UreE_N"/>
</dbReference>
<dbReference type="InterPro" id="IPR007864">
    <property type="entry name" value="UreE_C_dom"/>
</dbReference>
<comment type="similarity">
    <text evidence="5">Belongs to the UreE family.</text>
</comment>
<evidence type="ECO:0000259" key="7">
    <source>
        <dbReference type="SMART" id="SM00988"/>
    </source>
</evidence>
<evidence type="ECO:0000256" key="6">
    <source>
        <dbReference type="SAM" id="MobiDB-lite"/>
    </source>
</evidence>
<name>A0ABU1YT41_ROSSA</name>
<comment type="function">
    <text evidence="5">Involved in urease metallocenter assembly. Binds nickel. Probably functions as a nickel donor during metallocenter assembly.</text>
</comment>
<evidence type="ECO:0000256" key="5">
    <source>
        <dbReference type="HAMAP-Rule" id="MF_00822"/>
    </source>
</evidence>
<evidence type="ECO:0000256" key="2">
    <source>
        <dbReference type="ARBA" id="ARBA00022490"/>
    </source>
</evidence>
<feature type="region of interest" description="Disordered" evidence="6">
    <location>
        <begin position="145"/>
        <end position="175"/>
    </location>
</feature>
<keyword evidence="2 5" id="KW-0963">Cytoplasm</keyword>
<keyword evidence="9" id="KW-1185">Reference proteome</keyword>
<organism evidence="8 9">
    <name type="scientific">Roseateles saccharophilus</name>
    <name type="common">Pseudomonas saccharophila</name>
    <dbReference type="NCBI Taxonomy" id="304"/>
    <lineage>
        <taxon>Bacteria</taxon>
        <taxon>Pseudomonadati</taxon>
        <taxon>Pseudomonadota</taxon>
        <taxon>Betaproteobacteria</taxon>
        <taxon>Burkholderiales</taxon>
        <taxon>Sphaerotilaceae</taxon>
        <taxon>Roseateles</taxon>
    </lineage>
</organism>
<dbReference type="InterPro" id="IPR036118">
    <property type="entry name" value="UreE_N_sf"/>
</dbReference>
<dbReference type="SMART" id="SM00988">
    <property type="entry name" value="UreE_N"/>
    <property type="match status" value="1"/>
</dbReference>
<dbReference type="Gene3D" id="2.60.260.20">
    <property type="entry name" value="Urease metallochaperone UreE, N-terminal domain"/>
    <property type="match status" value="1"/>
</dbReference>
<proteinExistence type="inferred from homology"/>
<dbReference type="SUPFAM" id="SSF69737">
    <property type="entry name" value="Urease metallochaperone UreE, C-terminal domain"/>
    <property type="match status" value="1"/>
</dbReference>
<dbReference type="SUPFAM" id="SSF69287">
    <property type="entry name" value="Urease metallochaperone UreE, N-terminal domain"/>
    <property type="match status" value="1"/>
</dbReference>
<keyword evidence="3 5" id="KW-0533">Nickel</keyword>
<evidence type="ECO:0000313" key="8">
    <source>
        <dbReference type="EMBL" id="MDR7271400.1"/>
    </source>
</evidence>
<dbReference type="EMBL" id="JAVDXU010000003">
    <property type="protein sequence ID" value="MDR7271400.1"/>
    <property type="molecule type" value="Genomic_DNA"/>
</dbReference>
<evidence type="ECO:0000313" key="9">
    <source>
        <dbReference type="Proteomes" id="UP001180453"/>
    </source>
</evidence>
<dbReference type="Gene3D" id="3.30.70.790">
    <property type="entry name" value="UreE, C-terminal domain"/>
    <property type="match status" value="1"/>
</dbReference>
<feature type="domain" description="UreE urease accessory N-terminal" evidence="7">
    <location>
        <begin position="7"/>
        <end position="71"/>
    </location>
</feature>
<dbReference type="CDD" id="cd00571">
    <property type="entry name" value="UreE"/>
    <property type="match status" value="1"/>
</dbReference>
<dbReference type="InterPro" id="IPR012406">
    <property type="entry name" value="UreE"/>
</dbReference>
<keyword evidence="4 5" id="KW-0143">Chaperone</keyword>
<evidence type="ECO:0000256" key="3">
    <source>
        <dbReference type="ARBA" id="ARBA00022596"/>
    </source>
</evidence>